<name>A0A6J7GGU4_9ZZZZ</name>
<organism evidence="2">
    <name type="scientific">freshwater metagenome</name>
    <dbReference type="NCBI Taxonomy" id="449393"/>
    <lineage>
        <taxon>unclassified sequences</taxon>
        <taxon>metagenomes</taxon>
        <taxon>ecological metagenomes</taxon>
    </lineage>
</organism>
<dbReference type="InterPro" id="IPR001173">
    <property type="entry name" value="Glyco_trans_2-like"/>
</dbReference>
<gene>
    <name evidence="2" type="ORF">UFOPK3495_01280</name>
</gene>
<protein>
    <submittedName>
        <fullName evidence="2">Unannotated protein</fullName>
    </submittedName>
</protein>
<dbReference type="AlphaFoldDB" id="A0A6J7GGU4"/>
<feature type="domain" description="Glycosyltransferase 2-like" evidence="1">
    <location>
        <begin position="2"/>
        <end position="112"/>
    </location>
</feature>
<dbReference type="CDD" id="cd00761">
    <property type="entry name" value="Glyco_tranf_GTA_type"/>
    <property type="match status" value="1"/>
</dbReference>
<sequence length="272" mass="30432">MPYLIDLVDSIFAQTYSPIEIVFSEGGGTDSSLEYLRTLHDPRVRIVEMPSGTTAAENWTSASQSATGEFVKLVCQDDLLATDAIERQVKDLQDQPTAVMAFAQRDIVDASGRVVYTRRGCSGLKSGLMPGNDLIKETYLRGMNIIGEPVAVLFRRQPLLDAMPWDGSNPLMLDISCYQKVATNQFVVVRKQSVGAFRVSTSSWSTRLTKVQLHQFRSWQDAYFISAIPKPSKRDQRKAVANAQIQTLLRRSAYAWLRLRGSFVSQTELDRG</sequence>
<dbReference type="InterPro" id="IPR029044">
    <property type="entry name" value="Nucleotide-diphossugar_trans"/>
</dbReference>
<dbReference type="Pfam" id="PF00535">
    <property type="entry name" value="Glycos_transf_2"/>
    <property type="match status" value="1"/>
</dbReference>
<dbReference type="SUPFAM" id="SSF53448">
    <property type="entry name" value="Nucleotide-diphospho-sugar transferases"/>
    <property type="match status" value="1"/>
</dbReference>
<dbReference type="EMBL" id="CAFBMC010000079">
    <property type="protein sequence ID" value="CAB4906236.1"/>
    <property type="molecule type" value="Genomic_DNA"/>
</dbReference>
<proteinExistence type="predicted"/>
<accession>A0A6J7GGU4</accession>
<evidence type="ECO:0000259" key="1">
    <source>
        <dbReference type="Pfam" id="PF00535"/>
    </source>
</evidence>
<reference evidence="2" key="1">
    <citation type="submission" date="2020-05" db="EMBL/GenBank/DDBJ databases">
        <authorList>
            <person name="Chiriac C."/>
            <person name="Salcher M."/>
            <person name="Ghai R."/>
            <person name="Kavagutti S V."/>
        </authorList>
    </citation>
    <scope>NUCLEOTIDE SEQUENCE</scope>
</reference>
<dbReference type="Gene3D" id="3.90.550.10">
    <property type="entry name" value="Spore Coat Polysaccharide Biosynthesis Protein SpsA, Chain A"/>
    <property type="match status" value="1"/>
</dbReference>
<evidence type="ECO:0000313" key="2">
    <source>
        <dbReference type="EMBL" id="CAB4906236.1"/>
    </source>
</evidence>